<dbReference type="InterPro" id="IPR019539">
    <property type="entry name" value="GalKase_N"/>
</dbReference>
<dbReference type="InterPro" id="IPR020568">
    <property type="entry name" value="Ribosomal_Su5_D2-typ_SF"/>
</dbReference>
<dbReference type="GO" id="GO:0006012">
    <property type="term" value="P:galactose metabolic process"/>
    <property type="evidence" value="ECO:0007669"/>
    <property type="project" value="InterPro"/>
</dbReference>
<dbReference type="InterPro" id="IPR000705">
    <property type="entry name" value="Galactokinase"/>
</dbReference>
<evidence type="ECO:0000313" key="7">
    <source>
        <dbReference type="EMBL" id="SKA90938.1"/>
    </source>
</evidence>
<dbReference type="PRINTS" id="PR00959">
    <property type="entry name" value="MEVGALKINASE"/>
</dbReference>
<gene>
    <name evidence="7" type="ORF">SAMN02745178_02087</name>
</gene>
<dbReference type="Gene3D" id="3.30.70.890">
    <property type="entry name" value="GHMP kinase, C-terminal domain"/>
    <property type="match status" value="1"/>
</dbReference>
<dbReference type="PRINTS" id="PR00473">
    <property type="entry name" value="GALCTOKINASE"/>
</dbReference>
<dbReference type="GeneID" id="93338538"/>
<dbReference type="AlphaFoldDB" id="A0A1T4XP98"/>
<sequence>MANTIELKQQIAQGEYDAAFAKLYGADAVQEQRKRYTDLIDEFEKKYGTDRTVRLYSAPGRTEIGGNHTDHNNGVVLAGSVNLDMVAVVSPNEENVIRVKSLGFDKIDDVDVTNLVPQPREAEHSASLIRGVAKGIVDAGGKVGGFDCYTTSNVLRGSGLSSSAAFEVCIGAILRGEYNNNDMEKFNQVKIAQIGQYAENVFFGKPCGLMDQTACAVGGVITIDFKDPAHPVVGQTAIDLAKHGFVMCISDTKGSHADLTDDYAAIRREMESVAEQFGKKVLREVDEDEFYKALPKLRKAVGDRAVVRAMHFYNDCRRAAQLCDAVREDDFETFLRLIIEGGHSSFEFNQNAYSIKNPKEQGVPVALALSQRVLNGRGAWRLQGGGFAGTIQAFVPVDLLDAYKAAIDGCFGEGSCHVLNIRNYGAVPVTPDM</sequence>
<keyword evidence="4" id="KW-0067">ATP-binding</keyword>
<dbReference type="GO" id="GO:0004335">
    <property type="term" value="F:galactokinase activity"/>
    <property type="evidence" value="ECO:0007669"/>
    <property type="project" value="InterPro"/>
</dbReference>
<dbReference type="GO" id="GO:0005524">
    <property type="term" value="F:ATP binding"/>
    <property type="evidence" value="ECO:0007669"/>
    <property type="project" value="UniProtKB-KW"/>
</dbReference>
<evidence type="ECO:0000259" key="5">
    <source>
        <dbReference type="Pfam" id="PF00288"/>
    </source>
</evidence>
<dbReference type="InterPro" id="IPR006206">
    <property type="entry name" value="Mevalonate/galactokinase"/>
</dbReference>
<dbReference type="Pfam" id="PF00288">
    <property type="entry name" value="GHMP_kinases_N"/>
    <property type="match status" value="1"/>
</dbReference>
<dbReference type="InterPro" id="IPR014721">
    <property type="entry name" value="Ribsml_uS5_D2-typ_fold_subgr"/>
</dbReference>
<keyword evidence="3 7" id="KW-0808">Transferase</keyword>
<dbReference type="SUPFAM" id="SSF55060">
    <property type="entry name" value="GHMP Kinase, C-terminal domain"/>
    <property type="match status" value="1"/>
</dbReference>
<feature type="domain" description="Galactokinase N-terminal" evidence="6">
    <location>
        <begin position="42"/>
        <end position="91"/>
    </location>
</feature>
<dbReference type="GO" id="GO:0005829">
    <property type="term" value="C:cytosol"/>
    <property type="evidence" value="ECO:0007669"/>
    <property type="project" value="TreeGrafter"/>
</dbReference>
<dbReference type="OrthoDB" id="250531at2"/>
<evidence type="ECO:0000256" key="1">
    <source>
        <dbReference type="ARBA" id="ARBA00006566"/>
    </source>
</evidence>
<proteinExistence type="inferred from homology"/>
<dbReference type="EMBL" id="FUYF01000012">
    <property type="protein sequence ID" value="SKA90938.1"/>
    <property type="molecule type" value="Genomic_DNA"/>
</dbReference>
<evidence type="ECO:0000256" key="2">
    <source>
        <dbReference type="ARBA" id="ARBA00022741"/>
    </source>
</evidence>
<dbReference type="Gene3D" id="3.30.230.10">
    <property type="match status" value="1"/>
</dbReference>
<name>A0A1T4XP98_9FIRM</name>
<organism evidence="7 8">
    <name type="scientific">Gemmiger formicilis</name>
    <dbReference type="NCBI Taxonomy" id="745368"/>
    <lineage>
        <taxon>Bacteria</taxon>
        <taxon>Bacillati</taxon>
        <taxon>Bacillota</taxon>
        <taxon>Clostridia</taxon>
        <taxon>Eubacteriales</taxon>
        <taxon>Gemmiger</taxon>
    </lineage>
</organism>
<dbReference type="InterPro" id="IPR006204">
    <property type="entry name" value="GHMP_kinase_N_dom"/>
</dbReference>
<evidence type="ECO:0000259" key="6">
    <source>
        <dbReference type="Pfam" id="PF10509"/>
    </source>
</evidence>
<keyword evidence="8" id="KW-1185">Reference proteome</keyword>
<dbReference type="RefSeq" id="WP_078784958.1">
    <property type="nucleotide sequence ID" value="NZ_FUYF01000012.1"/>
</dbReference>
<comment type="similarity">
    <text evidence="1">Belongs to the GHMP kinase family. GalK subfamily.</text>
</comment>
<dbReference type="SUPFAM" id="SSF54211">
    <property type="entry name" value="Ribosomal protein S5 domain 2-like"/>
    <property type="match status" value="1"/>
</dbReference>
<evidence type="ECO:0000313" key="8">
    <source>
        <dbReference type="Proteomes" id="UP000190286"/>
    </source>
</evidence>
<evidence type="ECO:0000256" key="4">
    <source>
        <dbReference type="ARBA" id="ARBA00022840"/>
    </source>
</evidence>
<dbReference type="PIRSF" id="PIRSF000530">
    <property type="entry name" value="Galactokinase"/>
    <property type="match status" value="1"/>
</dbReference>
<evidence type="ECO:0000256" key="3">
    <source>
        <dbReference type="ARBA" id="ARBA00022777"/>
    </source>
</evidence>
<dbReference type="InterPro" id="IPR036554">
    <property type="entry name" value="GHMP_kinase_C_sf"/>
</dbReference>
<keyword evidence="3 7" id="KW-0418">Kinase</keyword>
<accession>A0A1T4XP98</accession>
<dbReference type="PANTHER" id="PTHR10457">
    <property type="entry name" value="MEVALONATE KINASE/GALACTOKINASE"/>
    <property type="match status" value="1"/>
</dbReference>
<dbReference type="PANTHER" id="PTHR10457:SF7">
    <property type="entry name" value="GALACTOKINASE-RELATED"/>
    <property type="match status" value="1"/>
</dbReference>
<dbReference type="Pfam" id="PF10509">
    <property type="entry name" value="GalKase_gal_bdg"/>
    <property type="match status" value="1"/>
</dbReference>
<protein>
    <submittedName>
        <fullName evidence="7">Galactokinase</fullName>
    </submittedName>
</protein>
<dbReference type="Proteomes" id="UP000190286">
    <property type="component" value="Unassembled WGS sequence"/>
</dbReference>
<keyword evidence="2" id="KW-0547">Nucleotide-binding</keyword>
<feature type="domain" description="GHMP kinase N-terminal" evidence="5">
    <location>
        <begin position="128"/>
        <end position="219"/>
    </location>
</feature>
<dbReference type="STRING" id="745368.SAMN02745178_02087"/>
<reference evidence="7 8" key="1">
    <citation type="submission" date="2017-02" db="EMBL/GenBank/DDBJ databases">
        <authorList>
            <person name="Peterson S.W."/>
        </authorList>
    </citation>
    <scope>NUCLEOTIDE SEQUENCE [LARGE SCALE GENOMIC DNA]</scope>
    <source>
        <strain evidence="7 8">ATCC 27749</strain>
    </source>
</reference>